<feature type="transmembrane region" description="Helical" evidence="5">
    <location>
        <begin position="381"/>
        <end position="412"/>
    </location>
</feature>
<reference evidence="7" key="1">
    <citation type="submission" date="2022-05" db="EMBL/GenBank/DDBJ databases">
        <title>Expanded diversity of anoxic marine methylotrophy in a Black Sea sulfate reducing microorganism.</title>
        <authorList>
            <person name="Fischer P.Q."/>
            <person name="Stams A.J.M."/>
            <person name="Villanueva L."/>
            <person name="Sousa D.Z."/>
        </authorList>
    </citation>
    <scope>NUCLEOTIDE SEQUENCE</scope>
    <source>
        <strain evidence="7">P130</strain>
    </source>
</reference>
<dbReference type="GO" id="GO:0016874">
    <property type="term" value="F:ligase activity"/>
    <property type="evidence" value="ECO:0007669"/>
    <property type="project" value="UniProtKB-KW"/>
</dbReference>
<sequence>MNSKFLKIRVLKPIQLLLLVLECCWATVIILDGNSVYHATVLQNYHLSFLSALLSVSLVAVFLASRFITLTRRDLLFLSCYFIYVIVYLWLKWDYLDVETFVSMFILGVPAMYILFKNINRSGHVFELLYRIADIILLLSVVSIILWYLGSISGIFNTNSGVIIQWGSEKMVYGYWGMQYNLQYDTTFGIQFYRNSSIFCEAPMFNLWLNIALATEIFLKKKVSRIRVIILCVAILTTMSTTGIIFCILCFGLNYWNNIEKRKRKMRYVLYSTLFILIPVAIIAIQNVMELKAGTLSFAMRMQDYIAGVRVWIENPIFGCGLGNLTPLYQYSYALAGNIGYSNSVFAVLATGGIWMSVLYYVPLFAMVLIGKKANNGLFDFGICCLYLFITTIFFARFISAVLISLGLFMLLNRNVLVSEYSVKSDSKNHF</sequence>
<feature type="transmembrane region" description="Helical" evidence="5">
    <location>
        <begin position="268"/>
        <end position="289"/>
    </location>
</feature>
<feature type="transmembrane region" description="Helical" evidence="5">
    <location>
        <begin position="345"/>
        <end position="369"/>
    </location>
</feature>
<keyword evidence="2 5" id="KW-0812">Transmembrane</keyword>
<evidence type="ECO:0000256" key="3">
    <source>
        <dbReference type="ARBA" id="ARBA00022989"/>
    </source>
</evidence>
<feature type="domain" description="O-antigen ligase-related" evidence="6">
    <location>
        <begin position="228"/>
        <end position="360"/>
    </location>
</feature>
<feature type="transmembrane region" description="Helical" evidence="5">
    <location>
        <begin position="45"/>
        <end position="63"/>
    </location>
</feature>
<feature type="transmembrane region" description="Helical" evidence="5">
    <location>
        <begin position="228"/>
        <end position="256"/>
    </location>
</feature>
<evidence type="ECO:0000313" key="7">
    <source>
        <dbReference type="EMBL" id="MDO0824926.1"/>
    </source>
</evidence>
<dbReference type="Pfam" id="PF04932">
    <property type="entry name" value="Wzy_C"/>
    <property type="match status" value="1"/>
</dbReference>
<dbReference type="RefSeq" id="WP_302049661.1">
    <property type="nucleotide sequence ID" value="NZ_JAMJEV010000018.1"/>
</dbReference>
<proteinExistence type="predicted"/>
<keyword evidence="8" id="KW-1185">Reference proteome</keyword>
<evidence type="ECO:0000256" key="1">
    <source>
        <dbReference type="ARBA" id="ARBA00004141"/>
    </source>
</evidence>
<feature type="transmembrane region" description="Helical" evidence="5">
    <location>
        <begin position="128"/>
        <end position="149"/>
    </location>
</feature>
<comment type="subcellular location">
    <subcellularLocation>
        <location evidence="1">Membrane</location>
        <topology evidence="1">Multi-pass membrane protein</topology>
    </subcellularLocation>
</comment>
<dbReference type="EMBL" id="JAMJEV010000018">
    <property type="protein sequence ID" value="MDO0824926.1"/>
    <property type="molecule type" value="Genomic_DNA"/>
</dbReference>
<feature type="transmembrane region" description="Helical" evidence="5">
    <location>
        <begin position="99"/>
        <end position="116"/>
    </location>
</feature>
<keyword evidence="7" id="KW-0436">Ligase</keyword>
<organism evidence="7 8">
    <name type="scientific">Desulfosporosinus nitroreducens</name>
    <dbReference type="NCBI Taxonomy" id="2018668"/>
    <lineage>
        <taxon>Bacteria</taxon>
        <taxon>Bacillati</taxon>
        <taxon>Bacillota</taxon>
        <taxon>Clostridia</taxon>
        <taxon>Eubacteriales</taxon>
        <taxon>Desulfitobacteriaceae</taxon>
        <taxon>Desulfosporosinus</taxon>
    </lineage>
</organism>
<comment type="caution">
    <text evidence="7">The sequence shown here is derived from an EMBL/GenBank/DDBJ whole genome shotgun (WGS) entry which is preliminary data.</text>
</comment>
<feature type="transmembrane region" description="Helical" evidence="5">
    <location>
        <begin position="75"/>
        <end position="93"/>
    </location>
</feature>
<evidence type="ECO:0000313" key="8">
    <source>
        <dbReference type="Proteomes" id="UP001176021"/>
    </source>
</evidence>
<protein>
    <submittedName>
        <fullName evidence="7">O-antigen ligase family protein</fullName>
    </submittedName>
</protein>
<keyword evidence="3 5" id="KW-1133">Transmembrane helix</keyword>
<evidence type="ECO:0000256" key="4">
    <source>
        <dbReference type="ARBA" id="ARBA00023136"/>
    </source>
</evidence>
<accession>A0ABT8QYE9</accession>
<evidence type="ECO:0000259" key="6">
    <source>
        <dbReference type="Pfam" id="PF04932"/>
    </source>
</evidence>
<evidence type="ECO:0000256" key="2">
    <source>
        <dbReference type="ARBA" id="ARBA00022692"/>
    </source>
</evidence>
<gene>
    <name evidence="7" type="ORF">M8H41_19010</name>
</gene>
<name>A0ABT8QYE9_9FIRM</name>
<evidence type="ECO:0000256" key="5">
    <source>
        <dbReference type="SAM" id="Phobius"/>
    </source>
</evidence>
<dbReference type="Proteomes" id="UP001176021">
    <property type="component" value="Unassembled WGS sequence"/>
</dbReference>
<keyword evidence="4 5" id="KW-0472">Membrane</keyword>
<dbReference type="InterPro" id="IPR007016">
    <property type="entry name" value="O-antigen_ligase-rel_domated"/>
</dbReference>